<dbReference type="GO" id="GO:0010628">
    <property type="term" value="P:positive regulation of gene expression"/>
    <property type="evidence" value="ECO:0007669"/>
    <property type="project" value="UniProtKB-ARBA"/>
</dbReference>
<evidence type="ECO:0000256" key="8">
    <source>
        <dbReference type="SAM" id="MobiDB-lite"/>
    </source>
</evidence>
<keyword evidence="2" id="KW-0678">Repressor</keyword>
<proteinExistence type="predicted"/>
<dbReference type="Proteomes" id="UP000541558">
    <property type="component" value="Unassembled WGS sequence"/>
</dbReference>
<comment type="caution">
    <text evidence="10">The sequence shown here is derived from an EMBL/GenBank/DDBJ whole genome shotgun (WGS) entry which is preliminary data.</text>
</comment>
<accession>A0A8H5BZV0</accession>
<reference evidence="10 11" key="1">
    <citation type="journal article" date="2020" name="ISME J.">
        <title>Uncovering the hidden diversity of litter-decomposition mechanisms in mushroom-forming fungi.</title>
        <authorList>
            <person name="Floudas D."/>
            <person name="Bentzer J."/>
            <person name="Ahren D."/>
            <person name="Johansson T."/>
            <person name="Persson P."/>
            <person name="Tunlid A."/>
        </authorList>
    </citation>
    <scope>NUCLEOTIDE SEQUENCE [LARGE SCALE GENOMIC DNA]</scope>
    <source>
        <strain evidence="10 11">CBS 175.51</strain>
    </source>
</reference>
<evidence type="ECO:0000313" key="11">
    <source>
        <dbReference type="Proteomes" id="UP000541558"/>
    </source>
</evidence>
<dbReference type="Pfam" id="PF02671">
    <property type="entry name" value="PAH"/>
    <property type="match status" value="3"/>
</dbReference>
<dbReference type="PROSITE" id="PS51477">
    <property type="entry name" value="PAH"/>
    <property type="match status" value="2"/>
</dbReference>
<dbReference type="GO" id="GO:0000122">
    <property type="term" value="P:negative regulation of transcription by RNA polymerase II"/>
    <property type="evidence" value="ECO:0007669"/>
    <property type="project" value="TreeGrafter"/>
</dbReference>
<keyword evidence="6 7" id="KW-0539">Nucleus</keyword>
<evidence type="ECO:0000313" key="10">
    <source>
        <dbReference type="EMBL" id="KAF5332505.1"/>
    </source>
</evidence>
<feature type="compositionally biased region" description="Polar residues" evidence="8">
    <location>
        <begin position="970"/>
        <end position="984"/>
    </location>
</feature>
<evidence type="ECO:0000259" key="9">
    <source>
        <dbReference type="SMART" id="SM00761"/>
    </source>
</evidence>
<feature type="compositionally biased region" description="Polar residues" evidence="8">
    <location>
        <begin position="1013"/>
        <end position="1028"/>
    </location>
</feature>
<evidence type="ECO:0000256" key="3">
    <source>
        <dbReference type="ARBA" id="ARBA00022737"/>
    </source>
</evidence>
<feature type="region of interest" description="Disordered" evidence="8">
    <location>
        <begin position="409"/>
        <end position="541"/>
    </location>
</feature>
<dbReference type="OrthoDB" id="10265969at2759"/>
<evidence type="ECO:0000256" key="4">
    <source>
        <dbReference type="ARBA" id="ARBA00023015"/>
    </source>
</evidence>
<feature type="compositionally biased region" description="Basic and acidic residues" evidence="8">
    <location>
        <begin position="997"/>
        <end position="1006"/>
    </location>
</feature>
<dbReference type="InterPro" id="IPR031693">
    <property type="entry name" value="Sin3_C"/>
</dbReference>
<dbReference type="SUPFAM" id="SSF47762">
    <property type="entry name" value="PAH2 domain"/>
    <property type="match status" value="3"/>
</dbReference>
<dbReference type="Pfam" id="PF08295">
    <property type="entry name" value="Sin3_corepress"/>
    <property type="match status" value="1"/>
</dbReference>
<protein>
    <recommendedName>
        <fullName evidence="9">Histone deacetylase interacting domain-containing protein</fullName>
    </recommendedName>
</protein>
<feature type="compositionally biased region" description="Gly residues" evidence="8">
    <location>
        <begin position="416"/>
        <end position="427"/>
    </location>
</feature>
<dbReference type="FunFam" id="1.20.1160.11:FF:000001">
    <property type="entry name" value="Paired amphipathic helix protein Sin3"/>
    <property type="match status" value="1"/>
</dbReference>
<comment type="subcellular location">
    <subcellularLocation>
        <location evidence="1 7">Nucleus</location>
    </subcellularLocation>
</comment>
<keyword evidence="5" id="KW-0804">Transcription</keyword>
<dbReference type="InterPro" id="IPR003822">
    <property type="entry name" value="PAH"/>
</dbReference>
<gene>
    <name evidence="10" type="ORF">D9611_005109</name>
</gene>
<dbReference type="GO" id="GO:0033698">
    <property type="term" value="C:Rpd3L complex"/>
    <property type="evidence" value="ECO:0007669"/>
    <property type="project" value="UniProtKB-ARBA"/>
</dbReference>
<dbReference type="FunFam" id="1.20.1160.11:FF:000002">
    <property type="entry name" value="Paired amphipathic helix protein SIN3"/>
    <property type="match status" value="1"/>
</dbReference>
<feature type="region of interest" description="Disordered" evidence="8">
    <location>
        <begin position="615"/>
        <end position="644"/>
    </location>
</feature>
<name>A0A8H5BZV0_9AGAR</name>
<dbReference type="Pfam" id="PF16879">
    <property type="entry name" value="Sin3a_C"/>
    <property type="match status" value="1"/>
</dbReference>
<keyword evidence="3" id="KW-0677">Repeat</keyword>
<sequence>MTASSGGFESRKLAQDAAMAIPVTTAPREPSTGPVFFGNLAEQAASQHDAPRITLPPLQPPPLPLAVSQSHILNPAHFNPGQHQSPIVSPTPLAYTTASELTTMSLDMQHNMQDATRPLNVTDALGYLDSVKNQFQEKPDVYNQFLDIMKDFKSQVIDTPGVIQRVSKLFHGNPELIQGFNTFLPAGYRIDISADPHDHTIIVTTPTGTTTQTTGTNVILSRTTREPPQSLAGPGLVNPAMYPNGAPPPTNILSGPGAGPISRAMTPHGYGGIVGPGLHPHALQVDPATFSPGFQQQTTAASFLGNLNGKNLMSNGGPAVPGSAGDGQPAIEFNNAIQYLNKIKARYADEQNTYKHFLDILQTYQREGKNSGDNQVYLQVQMLFKDAPDLIVEFKNFLPDAVPPGAGEAFMMSQQAGGGGGGHGGPMGSWPHQQQDLRHPPSPPPAKKVAPAKRKKRTIEKEPTPVPPPPAKAVSSRQAKKVKHHHIPDTDSPAFSPHVAARSPPPPPHMYPVAQHGSHGSLTSQPPPNGVQLGGAHTNGVPAPPDKLMFFDRAKKALESKEVYDEFLKLLNLFSRDIIDLKTLVDRAKVFLGEEGLMAEFKDLVGWDEKMENPIEHGPPGSIRTQAPDAVAPQPVDDGEGPSYRRLPESEIRLACSGRDELCRSVLNDEWVSHPTWASEEAGFVAHKKNSFEEALHKSEEERHEYHVHLEALGRTISLLDPLNARIEEMAPEERAAFRLKSDFGGPSKSLYHRTIKRIYRQDNAAEIILAMQEAPSVAVPVVLARLKQKDEDWKRSLREWSRTWREVDSKNFYKSLDHQGISFKQNDKKNITARHFVADIEAIKAQQVKEWEQQEQEAGTVRKPFGKGVTGHQLEYEFSDTAVLQDSLKLVYSFLERSQVQYSPQERRTVEKFLRSFVPKICNASESEFNAACGHLEGGGAGSAGTAVPNGVTEDEGSGHEDGPRSGRRSNGSTYSNGQSSGVPANDLRKKLLKTAQEKASRKDGGAGPSVAATTGGSNTRASNSGIGSRAGTPSPAESSSRFAPVDEEGKFIADVWIKEAPVASGSENGADVDLVRPFFANTTFYTLLRLLQLLYSRLLMCKEIGAELAEKKHAPLLANQVAADLGLVDPSGPSVVLSQSIESLGQRPPNEATPPNVVYMYLLNACEKLFDNEMDQATFEEHMRWFFGTKAYHLFTLDKLITALIKQVQTALSDHKCQELWTLLQRVQGPEHMTKQDVVRYRRSAEKHVGQDEHLYRLQWDREKKCIRVSLTNYDDPTIEADGRPPSRWREYVNTMGAACQGASVSYVFAKMHARE</sequence>
<evidence type="ECO:0000256" key="5">
    <source>
        <dbReference type="ARBA" id="ARBA00023163"/>
    </source>
</evidence>
<dbReference type="FunFam" id="1.20.1160.11:FF:000003">
    <property type="entry name" value="Paired amphipathic helix SIN3-like protein"/>
    <property type="match status" value="1"/>
</dbReference>
<dbReference type="GO" id="GO:0003714">
    <property type="term" value="F:transcription corepressor activity"/>
    <property type="evidence" value="ECO:0007669"/>
    <property type="project" value="InterPro"/>
</dbReference>
<dbReference type="EMBL" id="JAACJK010000110">
    <property type="protein sequence ID" value="KAF5332505.1"/>
    <property type="molecule type" value="Genomic_DNA"/>
</dbReference>
<evidence type="ECO:0000256" key="7">
    <source>
        <dbReference type="PROSITE-ProRule" id="PRU00810"/>
    </source>
</evidence>
<dbReference type="InterPro" id="IPR036600">
    <property type="entry name" value="PAH_sf"/>
</dbReference>
<feature type="domain" description="Histone deacetylase interacting" evidence="9">
    <location>
        <begin position="636"/>
        <end position="737"/>
    </location>
</feature>
<dbReference type="PANTHER" id="PTHR12346:SF0">
    <property type="entry name" value="SIN3A, ISOFORM G"/>
    <property type="match status" value="1"/>
</dbReference>
<evidence type="ECO:0000256" key="6">
    <source>
        <dbReference type="ARBA" id="ARBA00023242"/>
    </source>
</evidence>
<dbReference type="InterPro" id="IPR013194">
    <property type="entry name" value="HDAC_interact_dom"/>
</dbReference>
<dbReference type="InterPro" id="IPR039774">
    <property type="entry name" value="Sin3-like"/>
</dbReference>
<organism evidence="10 11">
    <name type="scientific">Ephemerocybe angulata</name>
    <dbReference type="NCBI Taxonomy" id="980116"/>
    <lineage>
        <taxon>Eukaryota</taxon>
        <taxon>Fungi</taxon>
        <taxon>Dikarya</taxon>
        <taxon>Basidiomycota</taxon>
        <taxon>Agaricomycotina</taxon>
        <taxon>Agaricomycetes</taxon>
        <taxon>Agaricomycetidae</taxon>
        <taxon>Agaricales</taxon>
        <taxon>Agaricineae</taxon>
        <taxon>Psathyrellaceae</taxon>
        <taxon>Ephemerocybe</taxon>
    </lineage>
</organism>
<dbReference type="SMART" id="SM00761">
    <property type="entry name" value="HDAC_interact"/>
    <property type="match status" value="1"/>
</dbReference>
<keyword evidence="11" id="KW-1185">Reference proteome</keyword>
<dbReference type="PANTHER" id="PTHR12346">
    <property type="entry name" value="SIN3B-RELATED"/>
    <property type="match status" value="1"/>
</dbReference>
<evidence type="ECO:0000256" key="1">
    <source>
        <dbReference type="ARBA" id="ARBA00004123"/>
    </source>
</evidence>
<evidence type="ECO:0000256" key="2">
    <source>
        <dbReference type="ARBA" id="ARBA00022491"/>
    </source>
</evidence>
<feature type="region of interest" description="Disordered" evidence="8">
    <location>
        <begin position="943"/>
        <end position="1046"/>
    </location>
</feature>
<dbReference type="Gene3D" id="1.20.1160.11">
    <property type="entry name" value="Paired amphipathic helix"/>
    <property type="match status" value="3"/>
</dbReference>
<keyword evidence="4" id="KW-0805">Transcription regulation</keyword>